<dbReference type="SUPFAM" id="SSF50494">
    <property type="entry name" value="Trypsin-like serine proteases"/>
    <property type="match status" value="1"/>
</dbReference>
<dbReference type="Pfam" id="PF14024">
    <property type="entry name" value="DUF4240"/>
    <property type="match status" value="1"/>
</dbReference>
<sequence length="399" mass="42647">MDRTRFWNLIDAARSDAGTRRTAAALVELLAALPADDIAAFDAWYWAHQGAARRRELWAAAYTIMGGCSDDGFDYFRGWLIAQGERVYMAAIHDPDSLADLPLKEPPSCEAMLGAAAVAYERSQGRELAGSPHRVEIDGQSTWPADRLKGATFTRELLREHLPRLYARFWDDGEPEQEDDADDPGAPTLARGAVNKPEFVSVVGPFAAGSAFPLAFPELGRDLLVSCQHLFGPAGGLSKAVPGELMDRFVESVNLTDPFDGAPTGVAGRSLVISGATGDDPTRDLCAFALPAGHGLPLLRLAARSPIPGDVVFLAGSVRAGAPRTRRLHRAVKVADDRGLGVVAFDRPDLVLGGTSGAPLLSAQGEVVGLLVRFIPGTKTYGMLLQAEQIRELLRSISG</sequence>
<feature type="domain" description="DUF4240" evidence="1">
    <location>
        <begin position="1"/>
        <end position="122"/>
    </location>
</feature>
<keyword evidence="3" id="KW-1185">Reference proteome</keyword>
<dbReference type="AlphaFoldDB" id="A0A9X3ES78"/>
<proteinExistence type="predicted"/>
<dbReference type="Proteomes" id="UP001150924">
    <property type="component" value="Unassembled WGS sequence"/>
</dbReference>
<accession>A0A9X3ES78</accession>
<dbReference type="InterPro" id="IPR025334">
    <property type="entry name" value="DUF4240"/>
</dbReference>
<name>A0A9X3ES78_9BACT</name>
<dbReference type="RefSeq" id="WP_267772028.1">
    <property type="nucleotide sequence ID" value="NZ_JAPNKE010000002.1"/>
</dbReference>
<evidence type="ECO:0000313" key="3">
    <source>
        <dbReference type="Proteomes" id="UP001150924"/>
    </source>
</evidence>
<dbReference type="EMBL" id="JAPNKE010000002">
    <property type="protein sequence ID" value="MCY1009364.1"/>
    <property type="molecule type" value="Genomic_DNA"/>
</dbReference>
<gene>
    <name evidence="2" type="ORF">OV079_28125</name>
</gene>
<reference evidence="2" key="1">
    <citation type="submission" date="2022-11" db="EMBL/GenBank/DDBJ databases">
        <title>Minimal conservation of predation-associated metabolite biosynthetic gene clusters underscores biosynthetic potential of Myxococcota including descriptions for ten novel species: Archangium lansinium sp. nov., Myxococcus landrumus sp. nov., Nannocystis bai.</title>
        <authorList>
            <person name="Ahearne A."/>
            <person name="Stevens C."/>
            <person name="Phillips K."/>
        </authorList>
    </citation>
    <scope>NUCLEOTIDE SEQUENCE</scope>
    <source>
        <strain evidence="2">Na p29</strain>
    </source>
</reference>
<dbReference type="InterPro" id="IPR009003">
    <property type="entry name" value="Peptidase_S1_PA"/>
</dbReference>
<evidence type="ECO:0000313" key="2">
    <source>
        <dbReference type="EMBL" id="MCY1009364.1"/>
    </source>
</evidence>
<organism evidence="2 3">
    <name type="scientific">Nannocystis pusilla</name>
    <dbReference type="NCBI Taxonomy" id="889268"/>
    <lineage>
        <taxon>Bacteria</taxon>
        <taxon>Pseudomonadati</taxon>
        <taxon>Myxococcota</taxon>
        <taxon>Polyangia</taxon>
        <taxon>Nannocystales</taxon>
        <taxon>Nannocystaceae</taxon>
        <taxon>Nannocystis</taxon>
    </lineage>
</organism>
<dbReference type="Pfam" id="PF13365">
    <property type="entry name" value="Trypsin_2"/>
    <property type="match status" value="1"/>
</dbReference>
<protein>
    <submittedName>
        <fullName evidence="2">DUF4240 domain-containing protein</fullName>
    </submittedName>
</protein>
<evidence type="ECO:0000259" key="1">
    <source>
        <dbReference type="Pfam" id="PF14024"/>
    </source>
</evidence>
<comment type="caution">
    <text evidence="2">The sequence shown here is derived from an EMBL/GenBank/DDBJ whole genome shotgun (WGS) entry which is preliminary data.</text>
</comment>